<accession>A0A9P8ADU4</accession>
<name>A0A9P8ADU4_9AGAR</name>
<protein>
    <submittedName>
        <fullName evidence="2">Uncharacterized protein</fullName>
    </submittedName>
</protein>
<keyword evidence="3" id="KW-1185">Reference proteome</keyword>
<evidence type="ECO:0000313" key="2">
    <source>
        <dbReference type="EMBL" id="KAG7097843.1"/>
    </source>
</evidence>
<feature type="compositionally biased region" description="Low complexity" evidence="1">
    <location>
        <begin position="35"/>
        <end position="48"/>
    </location>
</feature>
<dbReference type="AlphaFoldDB" id="A0A9P8ADU4"/>
<evidence type="ECO:0000256" key="1">
    <source>
        <dbReference type="SAM" id="MobiDB-lite"/>
    </source>
</evidence>
<proteinExistence type="predicted"/>
<comment type="caution">
    <text evidence="2">The sequence shown here is derived from an EMBL/GenBank/DDBJ whole genome shotgun (WGS) entry which is preliminary data.</text>
</comment>
<feature type="region of interest" description="Disordered" evidence="1">
    <location>
        <begin position="24"/>
        <end position="52"/>
    </location>
</feature>
<evidence type="ECO:0000313" key="3">
    <source>
        <dbReference type="Proteomes" id="UP001049176"/>
    </source>
</evidence>
<dbReference type="RefSeq" id="XP_043014313.1">
    <property type="nucleotide sequence ID" value="XM_043149705.1"/>
</dbReference>
<sequence length="74" mass="8420">MEIKGSHWARVAFLRLCFVEFPKLSKGPETGSAKNTSTATNDAPTNDNANERKVKQLYNKNHFWSYVDDSLDDN</sequence>
<dbReference type="KEGG" id="more:E1B28_005158"/>
<dbReference type="Proteomes" id="UP001049176">
    <property type="component" value="Chromosome 2"/>
</dbReference>
<dbReference type="EMBL" id="CM032182">
    <property type="protein sequence ID" value="KAG7097843.1"/>
    <property type="molecule type" value="Genomic_DNA"/>
</dbReference>
<organism evidence="2 3">
    <name type="scientific">Marasmius oreades</name>
    <name type="common">fairy-ring Marasmius</name>
    <dbReference type="NCBI Taxonomy" id="181124"/>
    <lineage>
        <taxon>Eukaryota</taxon>
        <taxon>Fungi</taxon>
        <taxon>Dikarya</taxon>
        <taxon>Basidiomycota</taxon>
        <taxon>Agaricomycotina</taxon>
        <taxon>Agaricomycetes</taxon>
        <taxon>Agaricomycetidae</taxon>
        <taxon>Agaricales</taxon>
        <taxon>Marasmiineae</taxon>
        <taxon>Marasmiaceae</taxon>
        <taxon>Marasmius</taxon>
    </lineage>
</organism>
<dbReference type="OrthoDB" id="3070404at2759"/>
<reference evidence="2" key="1">
    <citation type="journal article" date="2021" name="Genome Biol. Evol.">
        <title>The assembled and annotated genome of the fairy-ring fungus Marasmius oreades.</title>
        <authorList>
            <person name="Hiltunen M."/>
            <person name="Ament-Velasquez S.L."/>
            <person name="Johannesson H."/>
        </authorList>
    </citation>
    <scope>NUCLEOTIDE SEQUENCE</scope>
    <source>
        <strain evidence="2">03SP1</strain>
    </source>
</reference>
<dbReference type="GeneID" id="66074234"/>
<gene>
    <name evidence="2" type="ORF">E1B28_005158</name>
</gene>